<dbReference type="AlphaFoldDB" id="A0A4Z0H478"/>
<evidence type="ECO:0000313" key="3">
    <source>
        <dbReference type="Proteomes" id="UP000297982"/>
    </source>
</evidence>
<organism evidence="2 3">
    <name type="scientific">Halobacillus salinus</name>
    <dbReference type="NCBI Taxonomy" id="192814"/>
    <lineage>
        <taxon>Bacteria</taxon>
        <taxon>Bacillati</taxon>
        <taxon>Bacillota</taxon>
        <taxon>Bacilli</taxon>
        <taxon>Bacillales</taxon>
        <taxon>Bacillaceae</taxon>
        <taxon>Halobacillus</taxon>
    </lineage>
</organism>
<sequence length="73" mass="8852">MSEKRRSPFDQFWTGRPAEQSREKEKETEKETKHTEDKESTQPFQWSELMEDMSKTWKSVSPIIKPMIDKFKK</sequence>
<gene>
    <name evidence="2" type="ORF">E4663_09650</name>
</gene>
<evidence type="ECO:0000256" key="1">
    <source>
        <dbReference type="SAM" id="MobiDB-lite"/>
    </source>
</evidence>
<dbReference type="RefSeq" id="WP_135327410.1">
    <property type="nucleotide sequence ID" value="NZ_SRJC01000001.1"/>
</dbReference>
<dbReference type="STRING" id="192814.GCA_900166575_02313"/>
<proteinExistence type="predicted"/>
<comment type="caution">
    <text evidence="2">The sequence shown here is derived from an EMBL/GenBank/DDBJ whole genome shotgun (WGS) entry which is preliminary data.</text>
</comment>
<name>A0A4Z0H478_9BACI</name>
<reference evidence="2 3" key="1">
    <citation type="journal article" date="2003" name="Int. J. Syst. Evol. Microbiol.">
        <title>Halobacillus salinus sp. nov., isolated from a salt lake on the coast of the East Sea in Korea.</title>
        <authorList>
            <person name="Yoon J.H."/>
            <person name="Kang K.H."/>
            <person name="Park Y.H."/>
        </authorList>
    </citation>
    <scope>NUCLEOTIDE SEQUENCE [LARGE SCALE GENOMIC DNA]</scope>
    <source>
        <strain evidence="2 3">HSL-3</strain>
    </source>
</reference>
<dbReference type="Proteomes" id="UP000297982">
    <property type="component" value="Unassembled WGS sequence"/>
</dbReference>
<feature type="region of interest" description="Disordered" evidence="1">
    <location>
        <begin position="1"/>
        <end position="46"/>
    </location>
</feature>
<feature type="compositionally biased region" description="Basic and acidic residues" evidence="1">
    <location>
        <begin position="19"/>
        <end position="40"/>
    </location>
</feature>
<evidence type="ECO:0000313" key="2">
    <source>
        <dbReference type="EMBL" id="TGB05232.1"/>
    </source>
</evidence>
<keyword evidence="3" id="KW-1185">Reference proteome</keyword>
<dbReference type="EMBL" id="SRJC01000001">
    <property type="protein sequence ID" value="TGB05232.1"/>
    <property type="molecule type" value="Genomic_DNA"/>
</dbReference>
<accession>A0A4Z0H478</accession>
<protein>
    <submittedName>
        <fullName evidence="2">Uncharacterized protein</fullName>
    </submittedName>
</protein>